<feature type="domain" description="Glycosyl hydrolase family 31 C-terminal" evidence="6">
    <location>
        <begin position="316"/>
        <end position="353"/>
    </location>
</feature>
<dbReference type="AlphaFoldDB" id="A0A0M3K2C3"/>
<dbReference type="SUPFAM" id="SSF51011">
    <property type="entry name" value="Glycosyl hydrolase domain"/>
    <property type="match status" value="1"/>
</dbReference>
<keyword evidence="2 4" id="KW-0378">Hydrolase</keyword>
<dbReference type="InterPro" id="IPR017853">
    <property type="entry name" value="GH"/>
</dbReference>
<dbReference type="GO" id="GO:0005975">
    <property type="term" value="P:carbohydrate metabolic process"/>
    <property type="evidence" value="ECO:0007669"/>
    <property type="project" value="InterPro"/>
</dbReference>
<accession>A0A0M3K2C3</accession>
<dbReference type="PROSITE" id="PS00129">
    <property type="entry name" value="GLYCOSYL_HYDROL_F31_1"/>
    <property type="match status" value="1"/>
</dbReference>
<evidence type="ECO:0000313" key="9">
    <source>
        <dbReference type="WBParaSite" id="ASIM_0001505601-mRNA-1"/>
    </source>
</evidence>
<evidence type="ECO:0000313" key="8">
    <source>
        <dbReference type="Proteomes" id="UP000267096"/>
    </source>
</evidence>
<keyword evidence="3 4" id="KW-0326">Glycosidase</keyword>
<sequence length="557" mass="63467">MLGVGRPNANVAFPDFFALSTDIWWISELQRFHDEVLAIHNNKKELFKLDFDGVWLDMNEPTSYGTNELNPWYFNDPSHAKTVPLQCPSSKYDKPPYQTYSVYDYIHTNANVRPRFCLYISENKLSEALLNLTEHMDAISSSLASKTLCMAAISRAGPMYDVKNLYGLRQSYVTQVALQNITHKRANVLTRSSFPSGGKYAGHWLGENSATWYDMRTSIVSVQLFNMFGIPYVGADICGYHGNATEDLCARWQQLGAFYTLSRNYNDEISSPHETSTPQYPTVWSKISNVTRQANLFKYQHLPYLYTLMFEASRIGGTVIRPLFFEFSNDKTTHGISNQFMWGSAMLIVPVSSAVRIETLNFRLRVHDEQRLFSNGKHLCGSKTDHQFQDQSEIQAYLPSSAMWYSMRENIDYAQKVSGGSVLLSAPQDDLIPVFIRDEKQEARGQLVWDDGESIINGYDTYCYDDLRMFFKHRAIQFSRVKKCTSLTVPSITTIEVFGYTSPVPDVTSLRKQPGNIPLDNAAVIYDSQKQRLLITATNIYVFSTDENIIVGWDNGT</sequence>
<evidence type="ECO:0000256" key="3">
    <source>
        <dbReference type="ARBA" id="ARBA00023295"/>
    </source>
</evidence>
<feature type="domain" description="Glycoside hydrolase family 31 TIM barrel" evidence="5">
    <location>
        <begin position="9"/>
        <end position="308"/>
    </location>
</feature>
<evidence type="ECO:0000256" key="4">
    <source>
        <dbReference type="RuleBase" id="RU361185"/>
    </source>
</evidence>
<dbReference type="SUPFAM" id="SSF51445">
    <property type="entry name" value="(Trans)glycosidases"/>
    <property type="match status" value="1"/>
</dbReference>
<dbReference type="InterPro" id="IPR000322">
    <property type="entry name" value="Glyco_hydro_31_TIM"/>
</dbReference>
<evidence type="ECO:0000313" key="7">
    <source>
        <dbReference type="EMBL" id="VDK52504.1"/>
    </source>
</evidence>
<dbReference type="InterPro" id="IPR030458">
    <property type="entry name" value="Glyco_hydro_31_AS"/>
</dbReference>
<dbReference type="OrthoDB" id="1334205at2759"/>
<dbReference type="Gene3D" id="2.60.40.1180">
    <property type="entry name" value="Golgi alpha-mannosidase II"/>
    <property type="match status" value="2"/>
</dbReference>
<dbReference type="InterPro" id="IPR048395">
    <property type="entry name" value="Glyco_hydro_31_C"/>
</dbReference>
<dbReference type="Proteomes" id="UP000267096">
    <property type="component" value="Unassembled WGS sequence"/>
</dbReference>
<reference evidence="9" key="1">
    <citation type="submission" date="2017-02" db="UniProtKB">
        <authorList>
            <consortium name="WormBaseParasite"/>
        </authorList>
    </citation>
    <scope>IDENTIFICATION</scope>
</reference>
<evidence type="ECO:0000259" key="5">
    <source>
        <dbReference type="Pfam" id="PF01055"/>
    </source>
</evidence>
<reference evidence="7 8" key="2">
    <citation type="submission" date="2018-11" db="EMBL/GenBank/DDBJ databases">
        <authorList>
            <consortium name="Pathogen Informatics"/>
        </authorList>
    </citation>
    <scope>NUCLEOTIDE SEQUENCE [LARGE SCALE GENOMIC DNA]</scope>
</reference>
<dbReference type="Pfam" id="PF21365">
    <property type="entry name" value="Glyco_hydro_31_3rd"/>
    <property type="match status" value="1"/>
</dbReference>
<comment type="similarity">
    <text evidence="1 4">Belongs to the glycosyl hydrolase 31 family.</text>
</comment>
<proteinExistence type="inferred from homology"/>
<dbReference type="WBParaSite" id="ASIM_0001505601-mRNA-1">
    <property type="protein sequence ID" value="ASIM_0001505601-mRNA-1"/>
    <property type="gene ID" value="ASIM_0001505601"/>
</dbReference>
<name>A0A0M3K2C3_ANISI</name>
<protein>
    <submittedName>
        <fullName evidence="9">Maltase glucoamylase</fullName>
    </submittedName>
</protein>
<dbReference type="InterPro" id="IPR013780">
    <property type="entry name" value="Glyco_hydro_b"/>
</dbReference>
<dbReference type="PANTHER" id="PTHR22762">
    <property type="entry name" value="ALPHA-GLUCOSIDASE"/>
    <property type="match status" value="1"/>
</dbReference>
<dbReference type="Pfam" id="PF01055">
    <property type="entry name" value="Glyco_hydro_31_2nd"/>
    <property type="match status" value="1"/>
</dbReference>
<gene>
    <name evidence="7" type="ORF">ASIM_LOCUS14466</name>
</gene>
<dbReference type="GO" id="GO:0004558">
    <property type="term" value="F:alpha-1,4-glucosidase activity"/>
    <property type="evidence" value="ECO:0007669"/>
    <property type="project" value="TreeGrafter"/>
</dbReference>
<organism evidence="9">
    <name type="scientific">Anisakis simplex</name>
    <name type="common">Herring worm</name>
    <dbReference type="NCBI Taxonomy" id="6269"/>
    <lineage>
        <taxon>Eukaryota</taxon>
        <taxon>Metazoa</taxon>
        <taxon>Ecdysozoa</taxon>
        <taxon>Nematoda</taxon>
        <taxon>Chromadorea</taxon>
        <taxon>Rhabditida</taxon>
        <taxon>Spirurina</taxon>
        <taxon>Ascaridomorpha</taxon>
        <taxon>Ascaridoidea</taxon>
        <taxon>Anisakidae</taxon>
        <taxon>Anisakis</taxon>
        <taxon>Anisakis simplex complex</taxon>
    </lineage>
</organism>
<dbReference type="Gene3D" id="3.20.20.80">
    <property type="entry name" value="Glycosidases"/>
    <property type="match status" value="1"/>
</dbReference>
<evidence type="ECO:0000256" key="2">
    <source>
        <dbReference type="ARBA" id="ARBA00022801"/>
    </source>
</evidence>
<dbReference type="EMBL" id="UYRR01031769">
    <property type="protein sequence ID" value="VDK52504.1"/>
    <property type="molecule type" value="Genomic_DNA"/>
</dbReference>
<evidence type="ECO:0000259" key="6">
    <source>
        <dbReference type="Pfam" id="PF21365"/>
    </source>
</evidence>
<dbReference type="PANTHER" id="PTHR22762:SF133">
    <property type="entry name" value="P-TYPE DOMAIN-CONTAINING PROTEIN"/>
    <property type="match status" value="1"/>
</dbReference>
<keyword evidence="8" id="KW-1185">Reference proteome</keyword>
<evidence type="ECO:0000256" key="1">
    <source>
        <dbReference type="ARBA" id="ARBA00007806"/>
    </source>
</evidence>